<dbReference type="Ensembl" id="ENSBGRT00000026924.1">
    <property type="protein sequence ID" value="ENSBGRP00000023348.1"/>
    <property type="gene ID" value="ENSBGRG00000014624.1"/>
</dbReference>
<evidence type="ECO:0000256" key="11">
    <source>
        <dbReference type="PROSITE-ProRule" id="PRU00221"/>
    </source>
</evidence>
<sequence length="475" mass="51952">CPRPPPRSSLPAGLPRRRRPPSRTVWPATAQGCSARAWLSSCHPASRLPRRAAASSPAPSPPKGRRCPAAARPSSAPPWPRRSPAAGCRVQGVGRPAEREGTALPFLGRRTSRLANLLGGAAQGRRSPGAVRPGPRGARSRLLQCRAPWEGPGSAPSGWGATWPAPRGRADSLDRVPEQRQRPPKGSASFLGGSSPSSALFPPPAPAPFSSDHYGIAGSGTLLILDQNESGLRLFRSFDWNDGLFDVTWSENNEHVLVFKEHTQEVYSVDWSQTRGEQLVVSGSWDQTVKLWDPTVGKSLCTFRGHESVIYSTIWSPHIPGCFASSSGDQTLRIWDVKTTGVRIVVPAHQAEILSCDWCKYNENLVVTGAVDCSLRGWDLRNVQQPVFELLGHTYAIRRVKFSPFHASVLASCSYDFTVRFWNFSKPDPLLETVEHHTEFTCGLDLSLQSPTQVADCAWDETIKIYDPVCLTMLA</sequence>
<dbReference type="PANTHER" id="PTHR46027">
    <property type="entry name" value="PEROXISOMAL TARGETING SIGNAL 2 RECEPTOR"/>
    <property type="match status" value="1"/>
</dbReference>
<keyword evidence="7" id="KW-0653">Protein transport</keyword>
<feature type="repeat" description="WD" evidence="11">
    <location>
        <begin position="259"/>
        <end position="302"/>
    </location>
</feature>
<feature type="region of interest" description="Disordered" evidence="12">
    <location>
        <begin position="47"/>
        <end position="106"/>
    </location>
</feature>
<feature type="repeat" description="WD" evidence="11">
    <location>
        <begin position="390"/>
        <end position="432"/>
    </location>
</feature>
<protein>
    <recommendedName>
        <fullName evidence="10">Peroxin-7</fullName>
    </recommendedName>
</protein>
<dbReference type="PROSITE" id="PS50294">
    <property type="entry name" value="WD_REPEATS_REGION"/>
    <property type="match status" value="3"/>
</dbReference>
<keyword evidence="5 11" id="KW-0853">WD repeat</keyword>
<dbReference type="Gene3D" id="2.130.10.10">
    <property type="entry name" value="YVTN repeat-like/Quinoprotein amine dehydrogenase"/>
    <property type="match status" value="1"/>
</dbReference>
<dbReference type="InterPro" id="IPR036322">
    <property type="entry name" value="WD40_repeat_dom_sf"/>
</dbReference>
<dbReference type="PROSITE" id="PS00678">
    <property type="entry name" value="WD_REPEATS_1"/>
    <property type="match status" value="2"/>
</dbReference>
<feature type="repeat" description="WD" evidence="11">
    <location>
        <begin position="346"/>
        <end position="382"/>
    </location>
</feature>
<dbReference type="InterPro" id="IPR019775">
    <property type="entry name" value="WD40_repeat_CS"/>
</dbReference>
<comment type="similarity">
    <text evidence="9">Belongs to the WD repeat peroxin-7 family.</text>
</comment>
<evidence type="ECO:0000256" key="8">
    <source>
        <dbReference type="ARBA" id="ARBA00023140"/>
    </source>
</evidence>
<keyword evidence="4" id="KW-0963">Cytoplasm</keyword>
<evidence type="ECO:0000256" key="1">
    <source>
        <dbReference type="ARBA" id="ARBA00004253"/>
    </source>
</evidence>
<dbReference type="GO" id="GO:0005782">
    <property type="term" value="C:peroxisomal matrix"/>
    <property type="evidence" value="ECO:0007669"/>
    <property type="project" value="UniProtKB-SubCell"/>
</dbReference>
<reference evidence="13" key="2">
    <citation type="submission" date="2025-08" db="UniProtKB">
        <authorList>
            <consortium name="Ensembl"/>
        </authorList>
    </citation>
    <scope>IDENTIFICATION</scope>
</reference>
<feature type="region of interest" description="Disordered" evidence="12">
    <location>
        <begin position="119"/>
        <end position="206"/>
    </location>
</feature>
<dbReference type="InterPro" id="IPR015943">
    <property type="entry name" value="WD40/YVTN_repeat-like_dom_sf"/>
</dbReference>
<evidence type="ECO:0000256" key="10">
    <source>
        <dbReference type="ARBA" id="ARBA00032565"/>
    </source>
</evidence>
<evidence type="ECO:0000313" key="13">
    <source>
        <dbReference type="Ensembl" id="ENSBGRP00000023348.1"/>
    </source>
</evidence>
<feature type="compositionally biased region" description="Low complexity" evidence="12">
    <location>
        <begin position="186"/>
        <end position="200"/>
    </location>
</feature>
<comment type="subcellular location">
    <subcellularLocation>
        <location evidence="2">Cytoplasm</location>
        <location evidence="2">Cytosol</location>
    </subcellularLocation>
    <subcellularLocation>
        <location evidence="1">Peroxisome matrix</location>
    </subcellularLocation>
</comment>
<feature type="compositionally biased region" description="Basic and acidic residues" evidence="12">
    <location>
        <begin position="168"/>
        <end position="181"/>
    </location>
</feature>
<dbReference type="PRINTS" id="PR00320">
    <property type="entry name" value="GPROTEINBRPT"/>
</dbReference>
<dbReference type="Proteomes" id="UP000694520">
    <property type="component" value="Chromosome 10"/>
</dbReference>
<accession>A0A8C0AD50</accession>
<organism evidence="13 14">
    <name type="scientific">Bos mutus grunniens</name>
    <name type="common">Wild yak</name>
    <name type="synonym">Bos grunniens</name>
    <dbReference type="NCBI Taxonomy" id="30521"/>
    <lineage>
        <taxon>Eukaryota</taxon>
        <taxon>Metazoa</taxon>
        <taxon>Chordata</taxon>
        <taxon>Craniata</taxon>
        <taxon>Vertebrata</taxon>
        <taxon>Euteleostomi</taxon>
        <taxon>Mammalia</taxon>
        <taxon>Eutheria</taxon>
        <taxon>Laurasiatheria</taxon>
        <taxon>Artiodactyla</taxon>
        <taxon>Ruminantia</taxon>
        <taxon>Pecora</taxon>
        <taxon>Bovidae</taxon>
        <taxon>Bovinae</taxon>
        <taxon>Bos</taxon>
    </lineage>
</organism>
<feature type="repeat" description="WD" evidence="11">
    <location>
        <begin position="303"/>
        <end position="339"/>
    </location>
</feature>
<keyword evidence="3" id="KW-0813">Transport</keyword>
<gene>
    <name evidence="13" type="primary">PEX7</name>
</gene>
<evidence type="ECO:0000256" key="4">
    <source>
        <dbReference type="ARBA" id="ARBA00022490"/>
    </source>
</evidence>
<evidence type="ECO:0000256" key="7">
    <source>
        <dbReference type="ARBA" id="ARBA00022927"/>
    </source>
</evidence>
<reference evidence="13" key="1">
    <citation type="submission" date="2019-05" db="EMBL/GenBank/DDBJ databases">
        <authorList>
            <person name="Zhang S."/>
            <person name="Liu J."/>
        </authorList>
    </citation>
    <scope>NUCLEOTIDE SEQUENCE [LARGE SCALE GENOMIC DNA]</scope>
</reference>
<feature type="compositionally biased region" description="Low complexity" evidence="12">
    <location>
        <begin position="47"/>
        <end position="57"/>
    </location>
</feature>
<dbReference type="GO" id="GO:0005053">
    <property type="term" value="F:peroxisome matrix targeting signal-2 binding"/>
    <property type="evidence" value="ECO:0007669"/>
    <property type="project" value="InterPro"/>
</dbReference>
<evidence type="ECO:0000256" key="9">
    <source>
        <dbReference type="ARBA" id="ARBA00024017"/>
    </source>
</evidence>
<proteinExistence type="inferred from homology"/>
<dbReference type="PANTHER" id="PTHR46027:SF1">
    <property type="entry name" value="PEROXISOMAL TARGETING SIGNAL 2 RECEPTOR"/>
    <property type="match status" value="1"/>
</dbReference>
<dbReference type="GO" id="GO:0016558">
    <property type="term" value="P:protein import into peroxisome matrix"/>
    <property type="evidence" value="ECO:0007669"/>
    <property type="project" value="InterPro"/>
</dbReference>
<dbReference type="InterPro" id="IPR001680">
    <property type="entry name" value="WD40_rpt"/>
</dbReference>
<dbReference type="AlphaFoldDB" id="A0A8C0AD50"/>
<evidence type="ECO:0000256" key="2">
    <source>
        <dbReference type="ARBA" id="ARBA00004514"/>
    </source>
</evidence>
<dbReference type="InterPro" id="IPR020472">
    <property type="entry name" value="WD40_PAC1"/>
</dbReference>
<dbReference type="SMART" id="SM00320">
    <property type="entry name" value="WD40"/>
    <property type="match status" value="5"/>
</dbReference>
<dbReference type="SUPFAM" id="SSF50978">
    <property type="entry name" value="WD40 repeat-like"/>
    <property type="match status" value="1"/>
</dbReference>
<evidence type="ECO:0000256" key="12">
    <source>
        <dbReference type="SAM" id="MobiDB-lite"/>
    </source>
</evidence>
<evidence type="ECO:0000256" key="6">
    <source>
        <dbReference type="ARBA" id="ARBA00022737"/>
    </source>
</evidence>
<keyword evidence="14" id="KW-1185">Reference proteome</keyword>
<name>A0A8C0AD50_BOSMU</name>
<dbReference type="GeneTree" id="ENSGT00940000157264"/>
<evidence type="ECO:0000313" key="14">
    <source>
        <dbReference type="Proteomes" id="UP000694520"/>
    </source>
</evidence>
<keyword evidence="6" id="KW-0677">Repeat</keyword>
<feature type="region of interest" description="Disordered" evidence="12">
    <location>
        <begin position="1"/>
        <end position="28"/>
    </location>
</feature>
<reference evidence="13" key="3">
    <citation type="submission" date="2025-09" db="UniProtKB">
        <authorList>
            <consortium name="Ensembl"/>
        </authorList>
    </citation>
    <scope>IDENTIFICATION</scope>
</reference>
<dbReference type="Pfam" id="PF00400">
    <property type="entry name" value="WD40"/>
    <property type="match status" value="4"/>
</dbReference>
<dbReference type="PROSITE" id="PS50082">
    <property type="entry name" value="WD_REPEATS_2"/>
    <property type="match status" value="4"/>
</dbReference>
<dbReference type="InterPro" id="IPR044536">
    <property type="entry name" value="PEX7"/>
</dbReference>
<evidence type="ECO:0000256" key="5">
    <source>
        <dbReference type="ARBA" id="ARBA00022574"/>
    </source>
</evidence>
<keyword evidence="8" id="KW-0576">Peroxisome</keyword>
<dbReference type="GO" id="GO:0005829">
    <property type="term" value="C:cytosol"/>
    <property type="evidence" value="ECO:0007669"/>
    <property type="project" value="UniProtKB-SubCell"/>
</dbReference>
<evidence type="ECO:0000256" key="3">
    <source>
        <dbReference type="ARBA" id="ARBA00022448"/>
    </source>
</evidence>